<evidence type="ECO:0000313" key="2">
    <source>
        <dbReference type="Proteomes" id="UP000254807"/>
    </source>
</evidence>
<dbReference type="PANTHER" id="PTHR10000">
    <property type="entry name" value="PHOSPHOSERINE PHOSPHATASE"/>
    <property type="match status" value="1"/>
</dbReference>
<dbReference type="RefSeq" id="WP_060813975.1">
    <property type="nucleotide sequence ID" value="NZ_JAJGOJ010000001.1"/>
</dbReference>
<dbReference type="Pfam" id="PF08282">
    <property type="entry name" value="Hydrolase_3"/>
    <property type="match status" value="1"/>
</dbReference>
<dbReference type="NCBIfam" id="TIGR01484">
    <property type="entry name" value="HAD-SF-IIB"/>
    <property type="match status" value="1"/>
</dbReference>
<dbReference type="EC" id="3.1.3.23" evidence="1"/>
<dbReference type="Gene3D" id="3.30.1240.10">
    <property type="match status" value="1"/>
</dbReference>
<dbReference type="Gene3D" id="3.40.50.1000">
    <property type="entry name" value="HAD superfamily/HAD-like"/>
    <property type="match status" value="1"/>
</dbReference>
<sequence>MIKLIITDLDGTFLNSQGAFDRTYFDKVSQMMEQRGIAFAACTGKQCERVEELFGDQAAKIWILGDSATRIKHQGDYVFESLLPNALGQRLIQRLEKIADDHVIIACTPTAAYIKETTTEENAARVRGSYRVVKTVTSYSEIQEDFVKVTVYDPKLRCFDSVKQLSSFAADAYIVASEAAWIDITNQGVHKGTTVAQLQDLLAVSPEETMVFGDGLNDSELMAAGTYSFAMKNAFEEIKEAAAFVTRSNDENGVLRTIELILALQESKHLI</sequence>
<reference evidence="1 2" key="1">
    <citation type="submission" date="2018-06" db="EMBL/GenBank/DDBJ databases">
        <authorList>
            <consortium name="Pathogen Informatics"/>
            <person name="Doyle S."/>
        </authorList>
    </citation>
    <scope>NUCLEOTIDE SEQUENCE [LARGE SCALE GENOMIC DNA]</scope>
    <source>
        <strain evidence="1 2">NCTC12360</strain>
    </source>
</reference>
<dbReference type="AlphaFoldDB" id="A0A376H8E8"/>
<accession>A0A376H8E8</accession>
<dbReference type="PANTHER" id="PTHR10000:SF53">
    <property type="entry name" value="5-AMINO-6-(5-PHOSPHO-D-RIBITYLAMINO)URACIL PHOSPHATASE YBJI-RELATED"/>
    <property type="match status" value="1"/>
</dbReference>
<evidence type="ECO:0000313" key="1">
    <source>
        <dbReference type="EMBL" id="STD85095.1"/>
    </source>
</evidence>
<dbReference type="InterPro" id="IPR023214">
    <property type="entry name" value="HAD_sf"/>
</dbReference>
<name>A0A376H8E8_ENTGA</name>
<dbReference type="GO" id="GO:0005829">
    <property type="term" value="C:cytosol"/>
    <property type="evidence" value="ECO:0007669"/>
    <property type="project" value="TreeGrafter"/>
</dbReference>
<dbReference type="Proteomes" id="UP000254807">
    <property type="component" value="Unassembled WGS sequence"/>
</dbReference>
<protein>
    <submittedName>
        <fullName evidence="1">Cof-like hydrolase</fullName>
        <ecNumber evidence="1">3.1.3.23</ecNumber>
    </submittedName>
</protein>
<dbReference type="SFLD" id="SFLDS00003">
    <property type="entry name" value="Haloacid_Dehalogenase"/>
    <property type="match status" value="1"/>
</dbReference>
<keyword evidence="2" id="KW-1185">Reference proteome</keyword>
<dbReference type="InterPro" id="IPR036412">
    <property type="entry name" value="HAD-like_sf"/>
</dbReference>
<proteinExistence type="predicted"/>
<dbReference type="InterPro" id="IPR006379">
    <property type="entry name" value="HAD-SF_hydro_IIB"/>
</dbReference>
<dbReference type="EMBL" id="UFYW01000001">
    <property type="protein sequence ID" value="STD85095.1"/>
    <property type="molecule type" value="Genomic_DNA"/>
</dbReference>
<dbReference type="GO" id="GO:0050308">
    <property type="term" value="F:sugar-phosphatase activity"/>
    <property type="evidence" value="ECO:0007669"/>
    <property type="project" value="UniProtKB-EC"/>
</dbReference>
<gene>
    <name evidence="1" type="primary">supH</name>
    <name evidence="1" type="ORF">NCTC12360_03647</name>
</gene>
<dbReference type="SFLD" id="SFLDG01140">
    <property type="entry name" value="C2.B:_Phosphomannomutase_and_P"/>
    <property type="match status" value="1"/>
</dbReference>
<keyword evidence="1" id="KW-0378">Hydrolase</keyword>
<organism evidence="1 2">
    <name type="scientific">Enterococcus gallinarum</name>
    <dbReference type="NCBI Taxonomy" id="1353"/>
    <lineage>
        <taxon>Bacteria</taxon>
        <taxon>Bacillati</taxon>
        <taxon>Bacillota</taxon>
        <taxon>Bacilli</taxon>
        <taxon>Lactobacillales</taxon>
        <taxon>Enterococcaceae</taxon>
        <taxon>Enterococcus</taxon>
    </lineage>
</organism>
<dbReference type="OrthoDB" id="9814970at2"/>
<dbReference type="GO" id="GO:0000287">
    <property type="term" value="F:magnesium ion binding"/>
    <property type="evidence" value="ECO:0007669"/>
    <property type="project" value="TreeGrafter"/>
</dbReference>
<dbReference type="SUPFAM" id="SSF56784">
    <property type="entry name" value="HAD-like"/>
    <property type="match status" value="1"/>
</dbReference>